<protein>
    <submittedName>
        <fullName evidence="3">Uncharacterized protein</fullName>
    </submittedName>
</protein>
<reference evidence="3 4" key="1">
    <citation type="submission" date="2017-10" db="EMBL/GenBank/DDBJ databases">
        <title>Development of genomic resources for the powdery mildew, Erysiphe pulchra.</title>
        <authorList>
            <person name="Wadl P.A."/>
            <person name="Mack B.M."/>
            <person name="Moore G."/>
            <person name="Beltz S.B."/>
        </authorList>
    </citation>
    <scope>NUCLEOTIDE SEQUENCE [LARGE SCALE GENOMIC DNA]</scope>
    <source>
        <strain evidence="3">Cflorida</strain>
    </source>
</reference>
<dbReference type="AlphaFoldDB" id="A0A2S4Q035"/>
<name>A0A2S4Q035_9PEZI</name>
<accession>A0A2S4Q035</accession>
<keyword evidence="2" id="KW-0732">Signal</keyword>
<sequence>MPHYPALSGAIVVASLAFATALAIYESPQARQLAEDVRRKLAIALYALGDEINPKPNEEQPRFNRPEDAEGFLKSEASLGMNGEADEDAKRRQREELLYWNAVKLCQEEKERGIEELNQLCEYQHGSETYRLKHENSNMSDQETCVYTSGTDQIQETESKLRNRGRKSSIGDANPFNDKYHIDTDSDSTKDNSFIIPNFASSQDVISDIYDATEAGDHDSDEQNAEENIHNLTSTNVTLAQDIYASIHAWAESAHSSSNLNMNEGSTCISPKPTSDDQNNIDSESLSTGHDIMSHTSFGGEFTPTDTGSIVCSSEGTLWEERSIVPSDTEIVDAMSLTGESSITGTWSEIESVVSENDLF</sequence>
<organism evidence="3 4">
    <name type="scientific">Erysiphe pulchra</name>
    <dbReference type="NCBI Taxonomy" id="225359"/>
    <lineage>
        <taxon>Eukaryota</taxon>
        <taxon>Fungi</taxon>
        <taxon>Dikarya</taxon>
        <taxon>Ascomycota</taxon>
        <taxon>Pezizomycotina</taxon>
        <taxon>Leotiomycetes</taxon>
        <taxon>Erysiphales</taxon>
        <taxon>Erysiphaceae</taxon>
        <taxon>Erysiphe</taxon>
    </lineage>
</organism>
<feature type="compositionally biased region" description="Basic and acidic residues" evidence="1">
    <location>
        <begin position="178"/>
        <end position="188"/>
    </location>
</feature>
<evidence type="ECO:0000313" key="4">
    <source>
        <dbReference type="Proteomes" id="UP000237438"/>
    </source>
</evidence>
<feature type="region of interest" description="Disordered" evidence="1">
    <location>
        <begin position="148"/>
        <end position="188"/>
    </location>
</feature>
<evidence type="ECO:0000256" key="2">
    <source>
        <dbReference type="SAM" id="SignalP"/>
    </source>
</evidence>
<proteinExistence type="predicted"/>
<dbReference type="OrthoDB" id="3926760at2759"/>
<dbReference type="Proteomes" id="UP000237438">
    <property type="component" value="Unassembled WGS sequence"/>
</dbReference>
<keyword evidence="4" id="KW-1185">Reference proteome</keyword>
<feature type="signal peptide" evidence="2">
    <location>
        <begin position="1"/>
        <end position="23"/>
    </location>
</feature>
<feature type="chain" id="PRO_5015484223" evidence="2">
    <location>
        <begin position="24"/>
        <end position="360"/>
    </location>
</feature>
<comment type="caution">
    <text evidence="3">The sequence shown here is derived from an EMBL/GenBank/DDBJ whole genome shotgun (WGS) entry which is preliminary data.</text>
</comment>
<dbReference type="STRING" id="225359.A0A2S4Q035"/>
<dbReference type="EMBL" id="PEDP01000095">
    <property type="protein sequence ID" value="POS87617.1"/>
    <property type="molecule type" value="Genomic_DNA"/>
</dbReference>
<evidence type="ECO:0000313" key="3">
    <source>
        <dbReference type="EMBL" id="POS87617.1"/>
    </source>
</evidence>
<gene>
    <name evidence="3" type="ORF">EPUL_001616</name>
</gene>
<evidence type="ECO:0000256" key="1">
    <source>
        <dbReference type="SAM" id="MobiDB-lite"/>
    </source>
</evidence>